<proteinExistence type="inferred from homology"/>
<feature type="domain" description="ATP-dependent DNA ligase family profile" evidence="14">
    <location>
        <begin position="1372"/>
        <end position="1518"/>
    </location>
</feature>
<dbReference type="InterPro" id="IPR000977">
    <property type="entry name" value="DNA_ligase_ATP-dep"/>
</dbReference>
<evidence type="ECO:0000313" key="16">
    <source>
        <dbReference type="Proteomes" id="UP001633002"/>
    </source>
</evidence>
<dbReference type="CDD" id="cd07900">
    <property type="entry name" value="Adenylation_DNA_ligase_I_Euk"/>
    <property type="match status" value="1"/>
</dbReference>
<dbReference type="InterPro" id="IPR012340">
    <property type="entry name" value="NA-bd_OB-fold"/>
</dbReference>
<dbReference type="Gene3D" id="3.30.1490.70">
    <property type="match status" value="1"/>
</dbReference>
<dbReference type="FunFam" id="2.40.50.140:FF:000220">
    <property type="entry name" value="DNA ligase"/>
    <property type="match status" value="1"/>
</dbReference>
<dbReference type="SUPFAM" id="SSF50249">
    <property type="entry name" value="Nucleic acid-binding proteins"/>
    <property type="match status" value="1"/>
</dbReference>
<dbReference type="SUPFAM" id="SSF56281">
    <property type="entry name" value="Metallo-hydrolase/oxidoreductase"/>
    <property type="match status" value="1"/>
</dbReference>
<keyword evidence="8 11" id="KW-0234">DNA repair</keyword>
<comment type="catalytic activity">
    <reaction evidence="10 11">
        <text>ATP + (deoxyribonucleotide)n-3'-hydroxyl + 5'-phospho-(deoxyribonucleotide)m = (deoxyribonucleotide)n+m + AMP + diphosphate.</text>
        <dbReference type="EC" id="6.5.1.1"/>
    </reaction>
</comment>
<evidence type="ECO:0000256" key="1">
    <source>
        <dbReference type="ARBA" id="ARBA00004123"/>
    </source>
</evidence>
<dbReference type="Gene3D" id="3.30.470.30">
    <property type="entry name" value="DNA ligase/mRNA capping enzyme"/>
    <property type="match status" value="1"/>
</dbReference>
<dbReference type="GO" id="GO:0006260">
    <property type="term" value="P:DNA replication"/>
    <property type="evidence" value="ECO:0007669"/>
    <property type="project" value="UniProtKB-KW"/>
</dbReference>
<keyword evidence="9" id="KW-0539">Nucleus</keyword>
<dbReference type="InterPro" id="IPR036599">
    <property type="entry name" value="DNA_ligase_N_sf"/>
</dbReference>
<evidence type="ECO:0000256" key="13">
    <source>
        <dbReference type="SAM" id="MobiDB-lite"/>
    </source>
</evidence>
<feature type="region of interest" description="Disordered" evidence="13">
    <location>
        <begin position="513"/>
        <end position="705"/>
    </location>
</feature>
<protein>
    <recommendedName>
        <fullName evidence="11">DNA ligase</fullName>
        <ecNumber evidence="11">6.5.1.1</ecNumber>
    </recommendedName>
</protein>
<dbReference type="SUPFAM" id="SSF56091">
    <property type="entry name" value="DNA ligase/mRNA capping enzyme, catalytic domain"/>
    <property type="match status" value="1"/>
</dbReference>
<dbReference type="Gene3D" id="1.10.3260.10">
    <property type="entry name" value="DNA ligase, ATP-dependent, N-terminal domain"/>
    <property type="match status" value="1"/>
</dbReference>
<evidence type="ECO:0000256" key="6">
    <source>
        <dbReference type="ARBA" id="ARBA00022763"/>
    </source>
</evidence>
<evidence type="ECO:0000256" key="12">
    <source>
        <dbReference type="RuleBase" id="RU004196"/>
    </source>
</evidence>
<dbReference type="GO" id="GO:0006310">
    <property type="term" value="P:DNA recombination"/>
    <property type="evidence" value="ECO:0007669"/>
    <property type="project" value="UniProtKB-KW"/>
</dbReference>
<evidence type="ECO:0000256" key="8">
    <source>
        <dbReference type="ARBA" id="ARBA00023204"/>
    </source>
</evidence>
<reference evidence="15 16" key="1">
    <citation type="submission" date="2024-09" db="EMBL/GenBank/DDBJ databases">
        <title>Chromosome-scale assembly of Riccia sorocarpa.</title>
        <authorList>
            <person name="Paukszto L."/>
        </authorList>
    </citation>
    <scope>NUCLEOTIDE SEQUENCE [LARGE SCALE GENOMIC DNA]</scope>
    <source>
        <strain evidence="15">LP-2024</strain>
        <tissue evidence="15">Aerial parts of the thallus</tissue>
    </source>
</reference>
<evidence type="ECO:0000313" key="15">
    <source>
        <dbReference type="EMBL" id="KAL3698658.1"/>
    </source>
</evidence>
<dbReference type="FunFam" id="3.30.470.30:FF:000002">
    <property type="entry name" value="DNA ligase"/>
    <property type="match status" value="1"/>
</dbReference>
<dbReference type="Gene3D" id="3.40.50.12650">
    <property type="match status" value="1"/>
</dbReference>
<dbReference type="GO" id="GO:0006281">
    <property type="term" value="P:DNA repair"/>
    <property type="evidence" value="ECO:0007669"/>
    <property type="project" value="UniProtKB-KW"/>
</dbReference>
<comment type="similarity">
    <text evidence="2 12">Belongs to the ATP-dependent DNA ligase family.</text>
</comment>
<dbReference type="InterPro" id="IPR036866">
    <property type="entry name" value="RibonucZ/Hydroxyglut_hydro"/>
</dbReference>
<comment type="subcellular location">
    <subcellularLocation>
        <location evidence="1">Nucleus</location>
    </subcellularLocation>
</comment>
<organism evidence="15 16">
    <name type="scientific">Riccia sorocarpa</name>
    <dbReference type="NCBI Taxonomy" id="122646"/>
    <lineage>
        <taxon>Eukaryota</taxon>
        <taxon>Viridiplantae</taxon>
        <taxon>Streptophyta</taxon>
        <taxon>Embryophyta</taxon>
        <taxon>Marchantiophyta</taxon>
        <taxon>Marchantiopsida</taxon>
        <taxon>Marchantiidae</taxon>
        <taxon>Marchantiales</taxon>
        <taxon>Ricciaceae</taxon>
        <taxon>Riccia</taxon>
    </lineage>
</organism>
<dbReference type="CDD" id="cd16273">
    <property type="entry name" value="SNM1A-1C-like_MBL-fold"/>
    <property type="match status" value="1"/>
</dbReference>
<dbReference type="GO" id="GO:0005524">
    <property type="term" value="F:ATP binding"/>
    <property type="evidence" value="ECO:0007669"/>
    <property type="project" value="UniProtKB-KW"/>
</dbReference>
<dbReference type="InterPro" id="IPR011084">
    <property type="entry name" value="DRMBL"/>
</dbReference>
<evidence type="ECO:0000256" key="11">
    <source>
        <dbReference type="RuleBase" id="RU000617"/>
    </source>
</evidence>
<feature type="compositionally biased region" description="Polar residues" evidence="13">
    <location>
        <begin position="610"/>
        <end position="628"/>
    </location>
</feature>
<gene>
    <name evidence="15" type="ORF">R1sor_012734</name>
</gene>
<feature type="region of interest" description="Disordered" evidence="13">
    <location>
        <begin position="810"/>
        <end position="847"/>
    </location>
</feature>
<dbReference type="SUPFAM" id="SSF117018">
    <property type="entry name" value="ATP-dependent DNA ligase DNA-binding domain"/>
    <property type="match status" value="1"/>
</dbReference>
<dbReference type="Pfam" id="PF04675">
    <property type="entry name" value="DNA_ligase_A_N"/>
    <property type="match status" value="1"/>
</dbReference>
<evidence type="ECO:0000256" key="9">
    <source>
        <dbReference type="ARBA" id="ARBA00023242"/>
    </source>
</evidence>
<feature type="region of interest" description="Disordered" evidence="13">
    <location>
        <begin position="1634"/>
        <end position="1656"/>
    </location>
</feature>
<evidence type="ECO:0000256" key="2">
    <source>
        <dbReference type="ARBA" id="ARBA00007572"/>
    </source>
</evidence>
<dbReference type="InterPro" id="IPR050191">
    <property type="entry name" value="ATP-dep_DNA_ligase"/>
</dbReference>
<evidence type="ECO:0000256" key="7">
    <source>
        <dbReference type="ARBA" id="ARBA00022840"/>
    </source>
</evidence>
<feature type="compositionally biased region" description="Low complexity" evidence="13">
    <location>
        <begin position="682"/>
        <end position="693"/>
    </location>
</feature>
<dbReference type="InterPro" id="IPR012309">
    <property type="entry name" value="DNA_ligase_ATP-dep_C"/>
</dbReference>
<evidence type="ECO:0000256" key="4">
    <source>
        <dbReference type="ARBA" id="ARBA00022705"/>
    </source>
</evidence>
<feature type="compositionally biased region" description="Polar residues" evidence="13">
    <location>
        <begin position="894"/>
        <end position="912"/>
    </location>
</feature>
<keyword evidence="4" id="KW-0235">DNA replication</keyword>
<evidence type="ECO:0000259" key="14">
    <source>
        <dbReference type="PROSITE" id="PS50160"/>
    </source>
</evidence>
<dbReference type="InterPro" id="IPR012308">
    <property type="entry name" value="DNA_ligase_ATP-dep_N"/>
</dbReference>
<feature type="region of interest" description="Disordered" evidence="13">
    <location>
        <begin position="881"/>
        <end position="914"/>
    </location>
</feature>
<feature type="compositionally biased region" description="Polar residues" evidence="13">
    <location>
        <begin position="660"/>
        <end position="670"/>
    </location>
</feature>
<dbReference type="EC" id="6.5.1.1" evidence="11"/>
<feature type="compositionally biased region" description="Basic and acidic residues" evidence="13">
    <location>
        <begin position="881"/>
        <end position="891"/>
    </location>
</feature>
<sequence>MAAEESGSLVESGTLIIDSLSLYREAVQSLRRASENNEFVERIDTQLSEPVGGAANGGQVTLDLANAATESLANFPPSFPTVKRIPNTQFVVDGFRNAGLWSVSYFLSHFHSDHYAGITNLWSKGLIFCSEITASLLKHSLQVTDSFVVPLPMGKPVIIDGCEVALVDANHCPGAVQFLFRVPGEAGEFERYVHCGDMRYHPSMKSEPSLCDFMGADAMFLDTTYCNPKYVFPSQQESVDYVAETIQRLMEADSAVGLETPAQQEENDRTMEERQEIQEEEVEDMEALEKSTSAGINTDLAGGDDQSKKKNVEDEEDETVFSRSEPVEGKSTLFLISTYVIGKEKILTAVAKRCNCLIYVTERKLAVLKCLNLENFDVFTTDPSATNVHVAQWNFIGETWPYFRPNFVQMEKAMKERGYKKVVGFVPTGWTYELKKKTFSVRQKGPCEIHLVPYSEHSNYEELREYVGFIRPKKIIPTVGLDGGGMDSKVVADMRKHFRNLVDETASKRSFLRGFHRKPQLENATAPKESSDGQPIPKAVFGLAARKRKRDSDEGSDVVVDDPQSTQDASPMQVEVQEKGKAAQGVDLPRSAENGETRTGIVDSVGAGKTASTRSDGAAQTQSASLSNAAKKPEKVTSVQSARARATPVSSPGPKGRASTGRQSKAQGRQTKPAAARKTKKTAASASFARKAAQSPKTSLPPKPFQKAKQVSLFSFFKKAGEEAVPVTVEATLDAERLMILSGKSTQEELQKPRVSRVQNDMDKWADEYEQLASLLDGNLSREFAHDLLEKAGGDVGVALDLFYSENGNEMEAEVEPEHPANGSRANKQEEAEAESLNNTNIRTDLNKQDIVDQKHHVHSRDSEKVAVKFEASRKVDSVEEKPFGTGKRDVNTAGFSSTSTHIKSAESNSELSVGIRSQLEKGMPDTRNALKVKEEIVEEGSVLSKPPMTQNGGAEPAPSLKKELTCTSVKQEKAVDGKNVAGKKGGSVALPVGKYSPVEHACWERGEPAPYLHLARAFDLVEQESGRLRTADMLCNMFRSLLALSPEAVLPAVYLTTNRLAPDFESVDLNIGGSTVSTAVGEVAGVSRAKLREMYASMGDLGDVAQACRQTQSILRLPPPLRICKVFSTLKQISKESGAGSGARKKDLVLNLLRASREKEMKYIVRTLVQNLRIGAMMKTVLGALAQAVVLHHAFPAGEAPSNDELLKLKPKFQEAALAVVEAYNFLPNLDLLVPTLVNEGVAALTANISISPGTPIKPMLAKITNGIPDLLKRFEGQSFTCEYKYDGQRAQIHMLADGSFRIFSRNCEDTTGRFPDVADICRVAAREDLNSFIIDAEIVAVNRENGNKLMAFQHLSTRERGSRDGSSVNQANIKVSVCVFVFDLLYANEEPLVKMSFRERRKRMHQWFPNVKPGHFGYATEMTIELESDTTETSISQKLEGFLEEAFAASCEGLMAKALDVDSNYMASKRTDSWMKIKRDYLEGLNDSLDLVPIGAWYGNGRKAGWYSPFLLACYDPEREEYQSVCRVMSGFTDAFYKEMKEFYSGDRILPRRPTYYQTGEECSVWFTPELVWEIRGADFTISPVHLAAVGHVHPSRGISMRFPRYIRSRPDKNCENASTPSDIAELFHQQTRKLDVGGSGSKRADRAGSPEDS</sequence>
<keyword evidence="11" id="KW-0233">DNA recombination</keyword>
<dbReference type="PANTHER" id="PTHR45674">
    <property type="entry name" value="DNA LIGASE 1/3 FAMILY MEMBER"/>
    <property type="match status" value="1"/>
</dbReference>
<feature type="region of interest" description="Disordered" evidence="13">
    <location>
        <begin position="253"/>
        <end position="323"/>
    </location>
</feature>
<keyword evidence="3 11" id="KW-0436">Ligase</keyword>
<dbReference type="EMBL" id="JBJQOH010000002">
    <property type="protein sequence ID" value="KAL3698658.1"/>
    <property type="molecule type" value="Genomic_DNA"/>
</dbReference>
<dbReference type="InterPro" id="IPR012310">
    <property type="entry name" value="DNA_ligase_ATP-dep_cent"/>
</dbReference>
<comment type="caution">
    <text evidence="15">The sequence shown here is derived from an EMBL/GenBank/DDBJ whole genome shotgun (WGS) entry which is preliminary data.</text>
</comment>
<dbReference type="PROSITE" id="PS50160">
    <property type="entry name" value="DNA_LIGASE_A3"/>
    <property type="match status" value="1"/>
</dbReference>
<evidence type="ECO:0000256" key="3">
    <source>
        <dbReference type="ARBA" id="ARBA00022598"/>
    </source>
</evidence>
<dbReference type="Pfam" id="PF07522">
    <property type="entry name" value="DRMBL"/>
    <property type="match status" value="1"/>
</dbReference>
<dbReference type="PROSITE" id="PS00697">
    <property type="entry name" value="DNA_LIGASE_A1"/>
    <property type="match status" value="1"/>
</dbReference>
<name>A0ABD3I4M8_9MARC</name>
<keyword evidence="7 11" id="KW-0067">ATP-binding</keyword>
<evidence type="ECO:0000256" key="10">
    <source>
        <dbReference type="ARBA" id="ARBA00034003"/>
    </source>
</evidence>
<dbReference type="Gene3D" id="3.60.15.10">
    <property type="entry name" value="Ribonuclease Z/Hydroxyacylglutathione hydrolase-like"/>
    <property type="match status" value="1"/>
</dbReference>
<dbReference type="CDD" id="cd07969">
    <property type="entry name" value="OBF_DNA_ligase_I"/>
    <property type="match status" value="1"/>
</dbReference>
<keyword evidence="5 11" id="KW-0547">Nucleotide-binding</keyword>
<accession>A0ABD3I4M8</accession>
<dbReference type="GO" id="GO:0003910">
    <property type="term" value="F:DNA ligase (ATP) activity"/>
    <property type="evidence" value="ECO:0007669"/>
    <property type="project" value="UniProtKB-EC"/>
</dbReference>
<dbReference type="Pfam" id="PF04679">
    <property type="entry name" value="DNA_ligase_A_C"/>
    <property type="match status" value="1"/>
</dbReference>
<evidence type="ECO:0000256" key="5">
    <source>
        <dbReference type="ARBA" id="ARBA00022741"/>
    </source>
</evidence>
<dbReference type="InterPro" id="IPR016059">
    <property type="entry name" value="DNA_ligase_ATP-dep_CS"/>
</dbReference>
<feature type="compositionally biased region" description="Basic and acidic residues" evidence="13">
    <location>
        <begin position="1645"/>
        <end position="1656"/>
    </location>
</feature>
<dbReference type="GO" id="GO:0005634">
    <property type="term" value="C:nucleus"/>
    <property type="evidence" value="ECO:0007669"/>
    <property type="project" value="UniProtKB-SubCell"/>
</dbReference>
<dbReference type="Pfam" id="PF01068">
    <property type="entry name" value="DNA_ligase_A_M"/>
    <property type="match status" value="1"/>
</dbReference>
<dbReference type="Gene3D" id="2.40.50.140">
    <property type="entry name" value="Nucleic acid-binding proteins"/>
    <property type="match status" value="1"/>
</dbReference>
<keyword evidence="6 11" id="KW-0227">DNA damage</keyword>
<dbReference type="Proteomes" id="UP001633002">
    <property type="component" value="Unassembled WGS sequence"/>
</dbReference>
<keyword evidence="16" id="KW-1185">Reference proteome</keyword>
<dbReference type="PANTHER" id="PTHR45674:SF9">
    <property type="entry name" value="DNA LIGASE 3"/>
    <property type="match status" value="1"/>
</dbReference>
<dbReference type="NCBIfam" id="TIGR00574">
    <property type="entry name" value="dnl1"/>
    <property type="match status" value="1"/>
</dbReference>
<feature type="compositionally biased region" description="Basic and acidic residues" evidence="13">
    <location>
        <begin position="266"/>
        <end position="277"/>
    </location>
</feature>